<sequence length="467" mass="51196">MKAALKQPVCVLSGRKTSSGSARARAIALAKPGSQGPNMLSFRHTQCPVRISAASPGRSSSRKTTTPYAAAATSETAAEKPEMDLAATLKLTVVNFYLNVFGGFEAGIKFLVDTMFPTKIKSIFAGLFASYKEQVTISMDGDAAKASSKTAAIFREMIRAYAGQLIGVPYQFPNYHTAIREGPIDYFKLGNDYVGTLINYDRSLLGNPHLWAQIEQQIAAKENVVLFANHQSEADAAFIPLLTQAAHPGLGEKVVYIAGDRVVSDLMSKPFSMGRNLLCINSKKHMAADDSKTKSKKMRQNMQTLKEMQKLMQEGGHIIWIAPSGGRDRRQADGTLFPDNFDPASVELMKKFAEKKGAKPTHFYPLAMATYDTMPPPTSVGGDLGEERVVTYCGCGLGLSEEVDITENGLWYTTMDEDVDSRTEGEIRAKYIYGKVMEQYAKIGDCMDNDREAFLPEGCVRPVKAWP</sequence>
<dbReference type="InterPro" id="IPR016222">
    <property type="entry name" value="G3P_O-acylTrfase_chlp"/>
</dbReference>
<dbReference type="GO" id="GO:0004366">
    <property type="term" value="F:glycerol-3-phosphate O-acyltransferase activity"/>
    <property type="evidence" value="ECO:0007669"/>
    <property type="project" value="InterPro"/>
</dbReference>
<evidence type="ECO:0000313" key="2">
    <source>
        <dbReference type="EMBL" id="CAD8690134.1"/>
    </source>
</evidence>
<dbReference type="Gene3D" id="3.40.1130.10">
    <property type="entry name" value="Glycerol-3-phosphate (1)-acyltransferase"/>
    <property type="match status" value="1"/>
</dbReference>
<name>A0A7S0RXK5_9CHLO</name>
<dbReference type="GO" id="GO:0006655">
    <property type="term" value="P:phosphatidylglycerol biosynthetic process"/>
    <property type="evidence" value="ECO:0007669"/>
    <property type="project" value="TreeGrafter"/>
</dbReference>
<evidence type="ECO:0000259" key="1">
    <source>
        <dbReference type="Pfam" id="PF01553"/>
    </source>
</evidence>
<organism evidence="2">
    <name type="scientific">Pyramimonas obovata</name>
    <dbReference type="NCBI Taxonomy" id="1411642"/>
    <lineage>
        <taxon>Eukaryota</taxon>
        <taxon>Viridiplantae</taxon>
        <taxon>Chlorophyta</taxon>
        <taxon>Pyramimonadophyceae</taxon>
        <taxon>Pyramimonadales</taxon>
        <taxon>Pyramimonadaceae</taxon>
        <taxon>Pyramimonas</taxon>
        <taxon>Pyramimonas incertae sedis</taxon>
    </lineage>
</organism>
<dbReference type="AlphaFoldDB" id="A0A7S0RXK5"/>
<gene>
    <name evidence="2" type="ORF">POBO1169_LOCUS19439</name>
</gene>
<dbReference type="GO" id="GO:0009570">
    <property type="term" value="C:chloroplast stroma"/>
    <property type="evidence" value="ECO:0007669"/>
    <property type="project" value="TreeGrafter"/>
</dbReference>
<feature type="domain" description="Phospholipid/glycerol acyltransferase" evidence="1">
    <location>
        <begin position="215"/>
        <end position="367"/>
    </location>
</feature>
<dbReference type="EMBL" id="HBFA01038863">
    <property type="protein sequence ID" value="CAD8690134.1"/>
    <property type="molecule type" value="Transcribed_RNA"/>
</dbReference>
<dbReference type="Pfam" id="PF01553">
    <property type="entry name" value="Acyltransferase"/>
    <property type="match status" value="1"/>
</dbReference>
<reference evidence="2" key="1">
    <citation type="submission" date="2021-01" db="EMBL/GenBank/DDBJ databases">
        <authorList>
            <person name="Corre E."/>
            <person name="Pelletier E."/>
            <person name="Niang G."/>
            <person name="Scheremetjew M."/>
            <person name="Finn R."/>
            <person name="Kale V."/>
            <person name="Holt S."/>
            <person name="Cochrane G."/>
            <person name="Meng A."/>
            <person name="Brown T."/>
            <person name="Cohen L."/>
        </authorList>
    </citation>
    <scope>NUCLEOTIDE SEQUENCE</scope>
    <source>
        <strain evidence="2">CCMP722</strain>
    </source>
</reference>
<accession>A0A7S0RXK5</accession>
<dbReference type="PANTHER" id="PTHR35695">
    <property type="entry name" value="GLYCEROL-3-PHOSPHATE ACYLTRANSFERASE, CHLOROPLASTIC"/>
    <property type="match status" value="1"/>
</dbReference>
<protein>
    <recommendedName>
        <fullName evidence="1">Phospholipid/glycerol acyltransferase domain-containing protein</fullName>
    </recommendedName>
</protein>
<dbReference type="InterPro" id="IPR002123">
    <property type="entry name" value="Plipid/glycerol_acylTrfase"/>
</dbReference>
<proteinExistence type="predicted"/>
<dbReference type="PANTHER" id="PTHR35695:SF1">
    <property type="entry name" value="GLYCEROL-3-PHOSPHATE ACYLTRANSFERASE, CHLOROPLASTIC"/>
    <property type="match status" value="1"/>
</dbReference>
<dbReference type="SUPFAM" id="SSF69593">
    <property type="entry name" value="Glycerol-3-phosphate (1)-acyltransferase"/>
    <property type="match status" value="1"/>
</dbReference>